<protein>
    <submittedName>
        <fullName evidence="3">Uncharacterized protein</fullName>
    </submittedName>
</protein>
<keyword evidence="2" id="KW-0732">Signal</keyword>
<comment type="caution">
    <text evidence="3">The sequence shown here is derived from an EMBL/GenBank/DDBJ whole genome shotgun (WGS) entry which is preliminary data.</text>
</comment>
<feature type="signal peptide" evidence="2">
    <location>
        <begin position="1"/>
        <end position="22"/>
    </location>
</feature>
<accession>A0A844Z182</accession>
<reference evidence="3 4" key="1">
    <citation type="submission" date="2019-12" db="EMBL/GenBank/DDBJ databases">
        <title>Genomic-based taxomic classification of the family Erythrobacteraceae.</title>
        <authorList>
            <person name="Xu L."/>
        </authorList>
    </citation>
    <scope>NUCLEOTIDE SEQUENCE [LARGE SCALE GENOMIC DNA]</scope>
    <source>
        <strain evidence="3 4">M0322</strain>
    </source>
</reference>
<evidence type="ECO:0000313" key="3">
    <source>
        <dbReference type="EMBL" id="MXO72910.1"/>
    </source>
</evidence>
<evidence type="ECO:0000313" key="4">
    <source>
        <dbReference type="Proteomes" id="UP000466966"/>
    </source>
</evidence>
<proteinExistence type="predicted"/>
<feature type="compositionally biased region" description="Pro residues" evidence="1">
    <location>
        <begin position="48"/>
        <end position="57"/>
    </location>
</feature>
<organism evidence="3 4">
    <name type="scientific">Alteraurantiacibacter buctensis</name>
    <dbReference type="NCBI Taxonomy" id="1503981"/>
    <lineage>
        <taxon>Bacteria</taxon>
        <taxon>Pseudomonadati</taxon>
        <taxon>Pseudomonadota</taxon>
        <taxon>Alphaproteobacteria</taxon>
        <taxon>Sphingomonadales</taxon>
        <taxon>Erythrobacteraceae</taxon>
        <taxon>Alteraurantiacibacter</taxon>
    </lineage>
</organism>
<dbReference type="OrthoDB" id="7054794at2"/>
<evidence type="ECO:0000256" key="2">
    <source>
        <dbReference type="SAM" id="SignalP"/>
    </source>
</evidence>
<gene>
    <name evidence="3" type="ORF">GRI99_14860</name>
</gene>
<dbReference type="EMBL" id="WTYV01000006">
    <property type="protein sequence ID" value="MXO72910.1"/>
    <property type="molecule type" value="Genomic_DNA"/>
</dbReference>
<dbReference type="Proteomes" id="UP000466966">
    <property type="component" value="Unassembled WGS sequence"/>
</dbReference>
<name>A0A844Z182_9SPHN</name>
<feature type="chain" id="PRO_5032885847" evidence="2">
    <location>
        <begin position="23"/>
        <end position="266"/>
    </location>
</feature>
<sequence>MDKKLALAALVIGLATASPAAAEPDWSGTWYRNSGGFYETTPDRPVSEPAPPQGDPRWHPPYTPEFEAIYQQNLRTVAAGLFPDPVSVCGTPIGWPRALATPDGYEFVVRPEQTWILTENGPNIVRIYTDGRDHPAADDLWNTYTGHSVGQWEGDVLHFDTVALNGVGKTILARQGAVASDHLHVTTTVHEDAASGLLVFDLVLEDPVALTRPWPVRFTFARFPPGTNVWDYACAENNRNPVTQDGRTLTLDTDGRVIDQEVSTGP</sequence>
<feature type="region of interest" description="Disordered" evidence="1">
    <location>
        <begin position="37"/>
        <end position="57"/>
    </location>
</feature>
<keyword evidence="4" id="KW-1185">Reference proteome</keyword>
<dbReference type="AlphaFoldDB" id="A0A844Z182"/>
<evidence type="ECO:0000256" key="1">
    <source>
        <dbReference type="SAM" id="MobiDB-lite"/>
    </source>
</evidence>
<dbReference type="RefSeq" id="WP_160772840.1">
    <property type="nucleotide sequence ID" value="NZ_WTYV01000006.1"/>
</dbReference>